<feature type="domain" description="Ion transport" evidence="6">
    <location>
        <begin position="11"/>
        <end position="227"/>
    </location>
</feature>
<dbReference type="Proteomes" id="UP000599523">
    <property type="component" value="Unassembled WGS sequence"/>
</dbReference>
<feature type="transmembrane region" description="Helical" evidence="5">
    <location>
        <begin position="193"/>
        <end position="217"/>
    </location>
</feature>
<feature type="transmembrane region" description="Helical" evidence="5">
    <location>
        <begin position="12"/>
        <end position="30"/>
    </location>
</feature>
<evidence type="ECO:0000313" key="8">
    <source>
        <dbReference type="Proteomes" id="UP000599523"/>
    </source>
</evidence>
<dbReference type="Gene3D" id="1.20.120.350">
    <property type="entry name" value="Voltage-gated potassium channels. Chain C"/>
    <property type="match status" value="1"/>
</dbReference>
<comment type="caution">
    <text evidence="7">The sequence shown here is derived from an EMBL/GenBank/DDBJ whole genome shotgun (WGS) entry which is preliminary data.</text>
</comment>
<dbReference type="GO" id="GO:0001518">
    <property type="term" value="C:voltage-gated sodium channel complex"/>
    <property type="evidence" value="ECO:0007669"/>
    <property type="project" value="TreeGrafter"/>
</dbReference>
<dbReference type="Gene3D" id="1.10.287.70">
    <property type="match status" value="1"/>
</dbReference>
<comment type="subcellular location">
    <subcellularLocation>
        <location evidence="1">Membrane</location>
        <topology evidence="1">Multi-pass membrane protein</topology>
    </subcellularLocation>
</comment>
<keyword evidence="8" id="KW-1185">Reference proteome</keyword>
<dbReference type="PANTHER" id="PTHR10037:SF62">
    <property type="entry name" value="SODIUM CHANNEL PROTEIN 60E"/>
    <property type="match status" value="1"/>
</dbReference>
<feature type="transmembrane region" description="Helical" evidence="5">
    <location>
        <begin position="77"/>
        <end position="101"/>
    </location>
</feature>
<name>A0A972J8X6_9RHOO</name>
<dbReference type="RefSeq" id="WP_168988904.1">
    <property type="nucleotide sequence ID" value="NZ_CAWPHM010000003.1"/>
</dbReference>
<gene>
    <name evidence="7" type="ORF">GPA21_14805</name>
</gene>
<keyword evidence="4 5" id="KW-0472">Membrane</keyword>
<organism evidence="7 8">
    <name type="scientific">Azoarcus taiwanensis</name>
    <dbReference type="NCBI Taxonomy" id="666964"/>
    <lineage>
        <taxon>Bacteria</taxon>
        <taxon>Pseudomonadati</taxon>
        <taxon>Pseudomonadota</taxon>
        <taxon>Betaproteobacteria</taxon>
        <taxon>Rhodocyclales</taxon>
        <taxon>Zoogloeaceae</taxon>
        <taxon>Azoarcus</taxon>
    </lineage>
</organism>
<evidence type="ECO:0000256" key="2">
    <source>
        <dbReference type="ARBA" id="ARBA00022692"/>
    </source>
</evidence>
<feature type="transmembrane region" description="Helical" evidence="5">
    <location>
        <begin position="42"/>
        <end position="65"/>
    </location>
</feature>
<proteinExistence type="predicted"/>
<dbReference type="InterPro" id="IPR043203">
    <property type="entry name" value="VGCC_Ca_Na"/>
</dbReference>
<feature type="transmembrane region" description="Helical" evidence="5">
    <location>
        <begin position="121"/>
        <end position="143"/>
    </location>
</feature>
<dbReference type="PANTHER" id="PTHR10037">
    <property type="entry name" value="VOLTAGE-GATED CATION CHANNEL CALCIUM AND SODIUM"/>
    <property type="match status" value="1"/>
</dbReference>
<evidence type="ECO:0000313" key="7">
    <source>
        <dbReference type="EMBL" id="NMG04224.1"/>
    </source>
</evidence>
<evidence type="ECO:0000256" key="1">
    <source>
        <dbReference type="ARBA" id="ARBA00004141"/>
    </source>
</evidence>
<protein>
    <submittedName>
        <fullName evidence="7">Ion transporter</fullName>
    </submittedName>
</protein>
<dbReference type="InterPro" id="IPR005821">
    <property type="entry name" value="Ion_trans_dom"/>
</dbReference>
<keyword evidence="3 5" id="KW-1133">Transmembrane helix</keyword>
<evidence type="ECO:0000256" key="5">
    <source>
        <dbReference type="SAM" id="Phobius"/>
    </source>
</evidence>
<keyword evidence="2 5" id="KW-0812">Transmembrane</keyword>
<dbReference type="Pfam" id="PF00520">
    <property type="entry name" value="Ion_trans"/>
    <property type="match status" value="1"/>
</dbReference>
<dbReference type="AlphaFoldDB" id="A0A972J8X6"/>
<dbReference type="SUPFAM" id="SSF81324">
    <property type="entry name" value="Voltage-gated potassium channels"/>
    <property type="match status" value="1"/>
</dbReference>
<dbReference type="GO" id="GO:0005248">
    <property type="term" value="F:voltage-gated sodium channel activity"/>
    <property type="evidence" value="ECO:0007669"/>
    <property type="project" value="TreeGrafter"/>
</dbReference>
<accession>A0A972J8X6</accession>
<evidence type="ECO:0000256" key="4">
    <source>
        <dbReference type="ARBA" id="ARBA00023136"/>
    </source>
</evidence>
<dbReference type="InterPro" id="IPR027359">
    <property type="entry name" value="Volt_channel_dom_sf"/>
</dbReference>
<dbReference type="EMBL" id="WTVM01000102">
    <property type="protein sequence ID" value="NMG04224.1"/>
    <property type="molecule type" value="Genomic_DNA"/>
</dbReference>
<evidence type="ECO:0000256" key="3">
    <source>
        <dbReference type="ARBA" id="ARBA00022989"/>
    </source>
</evidence>
<reference evidence="7" key="1">
    <citation type="submission" date="2019-12" db="EMBL/GenBank/DDBJ databases">
        <title>Comparative genomics gives insights into the taxonomy of the Azoarcus-Aromatoleum group and reveals separate origins of nif in the plant-associated Azoarcus and non-plant-associated Aromatoleum sub-groups.</title>
        <authorList>
            <person name="Lafos M."/>
            <person name="Maluk M."/>
            <person name="Batista M."/>
            <person name="Junghare M."/>
            <person name="Carmona M."/>
            <person name="Faoro H."/>
            <person name="Cruz L.M."/>
            <person name="Battistoni F."/>
            <person name="De Souza E."/>
            <person name="Pedrosa F."/>
            <person name="Chen W.-M."/>
            <person name="Poole P.S."/>
            <person name="Dixon R.A."/>
            <person name="James E.K."/>
        </authorList>
    </citation>
    <scope>NUCLEOTIDE SEQUENCE</scope>
    <source>
        <strain evidence="7">NSC3</strain>
    </source>
</reference>
<evidence type="ECO:0000259" key="6">
    <source>
        <dbReference type="Pfam" id="PF00520"/>
    </source>
</evidence>
<sequence length="262" mass="29330">MNALRTIVESQRFQRFVITVIIINAITLGLETSPTAVSVAGGLLSALDRIALTIFVIEILMKLVVYRHNFFREGWNVFDFVIVAVTLAPLGEGVAVLRALRILRALRLISVVPSMRKVVNALLRAIPGMTSVLTLLLLVFYIGAVMSTKLFAASFPDWFGSMGASFYTLFQVMTLESWSMGIVRPVMDVYPLAWLFFIVFILLTTFAVLNLFIAIVVDAMNTSDHQEQEETRSLVSTDHAEVMAELRALRAEISELRARQRE</sequence>
<feature type="transmembrane region" description="Helical" evidence="5">
    <location>
        <begin position="155"/>
        <end position="173"/>
    </location>
</feature>